<dbReference type="eggNOG" id="COG5353">
    <property type="taxonomic scope" value="Bacteria"/>
</dbReference>
<comment type="caution">
    <text evidence="2">The sequence shown here is derived from an EMBL/GenBank/DDBJ whole genome shotgun (WGS) entry which is preliminary data.</text>
</comment>
<keyword evidence="1" id="KW-1133">Transmembrane helix</keyword>
<dbReference type="Proteomes" id="UP000009311">
    <property type="component" value="Unassembled WGS sequence"/>
</dbReference>
<accession>I7LE87</accession>
<evidence type="ECO:0000313" key="2">
    <source>
        <dbReference type="EMBL" id="CCI85578.1"/>
    </source>
</evidence>
<keyword evidence="3" id="KW-1185">Reference proteome</keyword>
<reference evidence="2 3" key="1">
    <citation type="submission" date="2012-06" db="EMBL/GenBank/DDBJ databases">
        <title>Draft Genome Sequence of Lactobacillus pasteurii CRBIP 24.76T.</title>
        <authorList>
            <person name="Cousin S."/>
            <person name="Bouchier C."/>
            <person name="Loux V."/>
            <person name="Ma L."/>
            <person name="Creno S."/>
            <person name="Bizet C."/>
            <person name="Clermont D."/>
        </authorList>
    </citation>
    <scope>NUCLEOTIDE SEQUENCE [LARGE SCALE GENOMIC DNA]</scope>
    <source>
        <strain evidence="3">CRBIP 24.76T</strain>
    </source>
</reference>
<evidence type="ECO:0000256" key="1">
    <source>
        <dbReference type="SAM" id="Phobius"/>
    </source>
</evidence>
<gene>
    <name evidence="2" type="ORF">BN53_05700</name>
</gene>
<evidence type="ECO:0000313" key="3">
    <source>
        <dbReference type="Proteomes" id="UP000009311"/>
    </source>
</evidence>
<dbReference type="InterPro" id="IPR046350">
    <property type="entry name" value="Cystatin_sf"/>
</dbReference>
<dbReference type="EMBL" id="CAKD01000023">
    <property type="protein sequence ID" value="CCI85578.1"/>
    <property type="molecule type" value="Genomic_DNA"/>
</dbReference>
<organism evidence="2 3">
    <name type="scientific">Lactobacillus pasteurii DSM 23907 = CRBIP 24.76</name>
    <dbReference type="NCBI Taxonomy" id="1423790"/>
    <lineage>
        <taxon>Bacteria</taxon>
        <taxon>Bacillati</taxon>
        <taxon>Bacillota</taxon>
        <taxon>Bacilli</taxon>
        <taxon>Lactobacillales</taxon>
        <taxon>Lactobacillaceae</taxon>
        <taxon>Lactobacillus</taxon>
    </lineage>
</organism>
<dbReference type="SUPFAM" id="SSF54403">
    <property type="entry name" value="Cystatin/monellin"/>
    <property type="match status" value="1"/>
</dbReference>
<keyword evidence="1" id="KW-0812">Transmembrane</keyword>
<dbReference type="STRING" id="1423790.BN53_05700"/>
<sequence>MILRDDTRQVIRFLLGVLVAVIVLFFGSIFVFYKAGSTSRTHDKTMLNVAKQKTPIVQVDRYYHLNRGTNSYALAGKSNKKASYYFVYLPKSKKAFLYEAKKGFTQTEIIDKFKKSYRNKSISSINFGWYQGNPVWEIAYKNSNHKLGYVMYNFKNGIEINKVDNL</sequence>
<dbReference type="Gene3D" id="3.10.450.40">
    <property type="match status" value="1"/>
</dbReference>
<keyword evidence="1" id="KW-0472">Membrane</keyword>
<protein>
    <recommendedName>
        <fullName evidence="4">DUF5590 domain-containing protein</fullName>
    </recommendedName>
</protein>
<dbReference type="AlphaFoldDB" id="I7LE87"/>
<feature type="transmembrane region" description="Helical" evidence="1">
    <location>
        <begin position="12"/>
        <end position="33"/>
    </location>
</feature>
<name>I7LE87_9LACO</name>
<evidence type="ECO:0008006" key="4">
    <source>
        <dbReference type="Google" id="ProtNLM"/>
    </source>
</evidence>
<proteinExistence type="predicted"/>